<protein>
    <submittedName>
        <fullName evidence="1">Uncharacterized protein</fullName>
    </submittedName>
</protein>
<accession>V9SF94</accession>
<sequence length="170" mass="19969">MLDKIDPNALVCVLENVSLRALLWIHKSCPNRRDVCDYVFKKQYAELSKLHGVPIPCDWTNTEYISALREAMGPKKFSDVFLGPLKEVRLTRRNRLAREAEEIAKRIFVGPLRRKRMEDLRVLSCENLYGHGVKDGDVLILHWKICKCCSENHNETRQEIFRLLRRYSNK</sequence>
<gene>
    <name evidence="1" type="ORF">TNS_ORF273</name>
</gene>
<evidence type="ECO:0000313" key="2">
    <source>
        <dbReference type="Proteomes" id="UP000232615"/>
    </source>
</evidence>
<evidence type="ECO:0000313" key="1">
    <source>
        <dbReference type="EMBL" id="AHC54991.1"/>
    </source>
</evidence>
<reference evidence="1 2" key="1">
    <citation type="journal article" date="2014" name="Arch. Virol.">
        <title>Complete genome sequence of Tunisvirus, a new member of the proposed family Marseilleviridae.</title>
        <authorList>
            <person name="Aherfi S."/>
            <person name="Boughalmi M."/>
            <person name="Pagnier I."/>
            <person name="Fournous G."/>
            <person name="La Scola B."/>
            <person name="Raoult D."/>
            <person name="Colson P."/>
        </authorList>
    </citation>
    <scope>NUCLEOTIDE SEQUENCE [LARGE SCALE GENOMIC DNA]</scope>
    <source>
        <strain evidence="1 2">U484</strain>
    </source>
</reference>
<keyword evidence="2" id="KW-1185">Reference proteome</keyword>
<dbReference type="Proteomes" id="UP000232615">
    <property type="component" value="Segment"/>
</dbReference>
<organism evidence="1 2">
    <name type="scientific">Tunisvirus fontaine2</name>
    <dbReference type="NCBI Taxonomy" id="1421067"/>
    <lineage>
        <taxon>Viruses</taxon>
        <taxon>Varidnaviria</taxon>
        <taxon>Bamfordvirae</taxon>
        <taxon>Nucleocytoviricota</taxon>
        <taxon>Megaviricetes</taxon>
        <taxon>Pimascovirales</taxon>
        <taxon>Pimascovirales incertae sedis</taxon>
        <taxon>Marseilleviridae</taxon>
        <taxon>Losannavirus</taxon>
        <taxon>Losannavirus tunisense</taxon>
    </lineage>
</organism>
<dbReference type="EMBL" id="KF483846">
    <property type="protein sequence ID" value="AHC54991.1"/>
    <property type="molecule type" value="Genomic_DNA"/>
</dbReference>
<name>V9SF94_9VIRU</name>
<proteinExistence type="predicted"/>